<accession>A0A382AE67</accession>
<protein>
    <recommendedName>
        <fullName evidence="2">Bulb-type lectin domain-containing protein</fullName>
    </recommendedName>
</protein>
<sequence length="411" mass="45794">MKKPYLLFCILFLIYWSCEDTKEEESTMIFSKTFGGSGWDQLSFIQQTTDDGYIIIGTTESFGNGNDDIWLIKTDSRGNEDWCPTFGGSEDDRGYSVQQTTDGCYVIVGTTKSYGNGGFDTWLIKIDSKGNKLWDQTFGDELYEIGKSIYEISDGFIILAEISFFDGFPQPDPKYGHRALWLIQTDSDGNKEWDQIYGGNLTEYADCVQQTADGGYIILGTTTSYGNGEYDVWLIKTDSEGNEIWNKTFGGSDSDKGNHVEQTIDGGYLIVGYTDSFGNDSSGVWSTPRDFWLIKTDSEGNEIWSKTFGGNDGDMGTHFSQTMDGGYIFTGATYTFSRGSADIWLIKTDPDGNEEWNKTYGGIDNDYGRCVQQTKDGGYVIIGTTMTFGNGFHDGWLIKTDPEGNTVPYGE</sequence>
<dbReference type="EMBL" id="UINC01024826">
    <property type="protein sequence ID" value="SVA99257.1"/>
    <property type="molecule type" value="Genomic_DNA"/>
</dbReference>
<organism evidence="1">
    <name type="scientific">marine metagenome</name>
    <dbReference type="NCBI Taxonomy" id="408172"/>
    <lineage>
        <taxon>unclassified sequences</taxon>
        <taxon>metagenomes</taxon>
        <taxon>ecological metagenomes</taxon>
    </lineage>
</organism>
<dbReference type="PANTHER" id="PTHR42754">
    <property type="entry name" value="ENDOGLUCANASE"/>
    <property type="match status" value="1"/>
</dbReference>
<gene>
    <name evidence="1" type="ORF">METZ01_LOCUS152111</name>
</gene>
<reference evidence="1" key="1">
    <citation type="submission" date="2018-05" db="EMBL/GenBank/DDBJ databases">
        <authorList>
            <person name="Lanie J.A."/>
            <person name="Ng W.-L."/>
            <person name="Kazmierczak K.M."/>
            <person name="Andrzejewski T.M."/>
            <person name="Davidsen T.M."/>
            <person name="Wayne K.J."/>
            <person name="Tettelin H."/>
            <person name="Glass J.I."/>
            <person name="Rusch D."/>
            <person name="Podicherti R."/>
            <person name="Tsui H.-C.T."/>
            <person name="Winkler M.E."/>
        </authorList>
    </citation>
    <scope>NUCLEOTIDE SEQUENCE</scope>
</reference>
<name>A0A382AE67_9ZZZZ</name>
<evidence type="ECO:0000313" key="1">
    <source>
        <dbReference type="EMBL" id="SVA99257.1"/>
    </source>
</evidence>
<dbReference type="AlphaFoldDB" id="A0A382AE67"/>
<dbReference type="PANTHER" id="PTHR42754:SF1">
    <property type="entry name" value="LIPOPROTEIN"/>
    <property type="match status" value="1"/>
</dbReference>
<proteinExistence type="predicted"/>
<evidence type="ECO:0008006" key="2">
    <source>
        <dbReference type="Google" id="ProtNLM"/>
    </source>
</evidence>